<dbReference type="InterPro" id="IPR053161">
    <property type="entry name" value="Ulvan_degrading_GH"/>
</dbReference>
<dbReference type="EMBL" id="JAAOAN010000316">
    <property type="protein sequence ID" value="KAF5711127.1"/>
    <property type="molecule type" value="Genomic_DNA"/>
</dbReference>
<evidence type="ECO:0000313" key="2">
    <source>
        <dbReference type="Proteomes" id="UP000544331"/>
    </source>
</evidence>
<proteinExistence type="predicted"/>
<dbReference type="Gene3D" id="3.40.50.880">
    <property type="match status" value="1"/>
</dbReference>
<accession>A0A8H5YFA5</accession>
<dbReference type="AlphaFoldDB" id="A0A8H5YFA5"/>
<organism evidence="1 2">
    <name type="scientific">Fusarium mundagurra</name>
    <dbReference type="NCBI Taxonomy" id="1567541"/>
    <lineage>
        <taxon>Eukaryota</taxon>
        <taxon>Fungi</taxon>
        <taxon>Dikarya</taxon>
        <taxon>Ascomycota</taxon>
        <taxon>Pezizomycotina</taxon>
        <taxon>Sordariomycetes</taxon>
        <taxon>Hypocreomycetidae</taxon>
        <taxon>Hypocreales</taxon>
        <taxon>Nectriaceae</taxon>
        <taxon>Fusarium</taxon>
        <taxon>Fusarium fujikuroi species complex</taxon>
    </lineage>
</organism>
<dbReference type="CDD" id="cd03143">
    <property type="entry name" value="A4_beta-galactosidase_middle_domain"/>
    <property type="match status" value="1"/>
</dbReference>
<dbReference type="PANTHER" id="PTHR36848">
    <property type="entry name" value="DNA-BINDING PROTEIN (PUTATIVE SECRETED PROTEIN)-RELATED"/>
    <property type="match status" value="1"/>
</dbReference>
<keyword evidence="2" id="KW-1185">Reference proteome</keyword>
<keyword evidence="1" id="KW-0378">Hydrolase</keyword>
<comment type="caution">
    <text evidence="1">The sequence shown here is derived from an EMBL/GenBank/DDBJ whole genome shotgun (WGS) entry which is preliminary data.</text>
</comment>
<dbReference type="OrthoDB" id="2579248at2759"/>
<dbReference type="InterPro" id="IPR029062">
    <property type="entry name" value="Class_I_gatase-like"/>
</dbReference>
<dbReference type="GO" id="GO:0016787">
    <property type="term" value="F:hydrolase activity"/>
    <property type="evidence" value="ECO:0007669"/>
    <property type="project" value="UniProtKB-KW"/>
</dbReference>
<sequence length="1075" mass="122177">MNRLRYPKAELAWSEEEFLNPPAEYRGAPLWCWNTKLERGRLLRQIDQLAEMGMGGFHIHSRVGLDTPYMGEEFMGHVKASVEAAKTKGLLACLYDEDRWPSGAAGGLVVADNPEYKAVHLLLTKREYGSYKLPQPVQGANGQARRSELGSLIARYDLHRGDDGLVTSFKRLEDNQAAGPDTWFAYVEPNPPSEWFNGQTYVDTLEPRAIQKFIEETHEKYYSLLGPDFGTTVPSIFTDEPQFAHKSRLANSASEEDLFLPWTASFAKSFQEQCGYDVLDQLPRILWDVREAPVHQQQGQCATTQVVPSAARYHFHDHVCERFVSAFMDTVAAWCREKNIALIGHMMHEPTLLSQTKALGEAMRCYRNLDMPGVDMLCDAYEYNTVKQATSVARQNGSRGVMSEIYGVTNWTFDFAGHKGAGDWQAALGITFRVHHLTWVSMAGEAKRDYPACIGYQSPWYKEYKYIEDHFSRLNIALTRGRAVVRVAVIHPIESFWLDYGPMDSSASKCKFREDMFSSVTSWLLHGLVDFDFVSESLLPQQTSLDSIQPGSPFPVGQSRYDVVVVPNLKTIRRTTLDRLRCFSQNGGAVIFAGDLPSMLDGSAPLNLTLEDNVKHIPLTEYHLLQSLEGYRDVRIISKDNGDVISSMLYQLRQEGPKSFLFMCNTHRKRYFDTEIGIKGLWIPTVLDTITGERNVAPVSRRSHGWTWLEWHFEACGSLLVELSPYTDQPTVTGTPQEVFRADWTTVAQVDIDHVELSEPNVLLLDYASFSTDGNAWEPETEILRIDNIMRERLGLPLKGEAYRQPWAVSGREREPKVEIKLRYRFTSETAIHSAKIAAEFQQGTTVLFDDQEVPVEYSGWWVDEDIRTIDLPFIITPGTHTLELRLPFGLLTNLERIYLLGEFGVRVRGKACFLEPLNTSEIAFGDWTKQGLPFYAGNLTYVCRGAINTCNAQRVVLHIPHFAGPVIVVYLDGKRRGTVALQPNTVDLGVLEPGQEFELRIECYGNRENSFGTLHMPDGVSRWFAPNAWRTEHDWWIEGYNVKPMGVLDGPRLKIRERETWKVPRNPERLWTCA</sequence>
<dbReference type="PANTHER" id="PTHR36848:SF2">
    <property type="entry name" value="SECRETED PROTEIN"/>
    <property type="match status" value="1"/>
</dbReference>
<dbReference type="Proteomes" id="UP000544331">
    <property type="component" value="Unassembled WGS sequence"/>
</dbReference>
<gene>
    <name evidence="1" type="ORF">FMUND_9131</name>
</gene>
<evidence type="ECO:0000313" key="1">
    <source>
        <dbReference type="EMBL" id="KAF5711127.1"/>
    </source>
</evidence>
<name>A0A8H5YFA5_9HYPO</name>
<reference evidence="1 2" key="1">
    <citation type="submission" date="2020-05" db="EMBL/GenBank/DDBJ databases">
        <title>Identification and distribution of gene clusters putatively required for synthesis of sphingolipid metabolism inhibitors in phylogenetically diverse species of the filamentous fungus Fusarium.</title>
        <authorList>
            <person name="Kim H.-S."/>
            <person name="Busman M."/>
            <person name="Brown D.W."/>
            <person name="Divon H."/>
            <person name="Uhlig S."/>
            <person name="Proctor R.H."/>
        </authorList>
    </citation>
    <scope>NUCLEOTIDE SEQUENCE [LARGE SCALE GENOMIC DNA]</scope>
    <source>
        <strain evidence="1 2">NRRL 66235</strain>
    </source>
</reference>
<protein>
    <submittedName>
        <fullName evidence="1">Glycoside hydrolase family 2</fullName>
    </submittedName>
</protein>